<comment type="caution">
    <text evidence="1">The sequence shown here is derived from an EMBL/GenBank/DDBJ whole genome shotgun (WGS) entry which is preliminary data.</text>
</comment>
<organism evidence="1 2">
    <name type="scientific">Gossypium davidsonii</name>
    <name type="common">Davidson's cotton</name>
    <name type="synonym">Gossypium klotzschianum subsp. davidsonii</name>
    <dbReference type="NCBI Taxonomy" id="34287"/>
    <lineage>
        <taxon>Eukaryota</taxon>
        <taxon>Viridiplantae</taxon>
        <taxon>Streptophyta</taxon>
        <taxon>Embryophyta</taxon>
        <taxon>Tracheophyta</taxon>
        <taxon>Spermatophyta</taxon>
        <taxon>Magnoliopsida</taxon>
        <taxon>eudicotyledons</taxon>
        <taxon>Gunneridae</taxon>
        <taxon>Pentapetalae</taxon>
        <taxon>rosids</taxon>
        <taxon>malvids</taxon>
        <taxon>Malvales</taxon>
        <taxon>Malvaceae</taxon>
        <taxon>Malvoideae</taxon>
        <taxon>Gossypium</taxon>
    </lineage>
</organism>
<name>A0A7J8THS0_GOSDV</name>
<sequence length="31" mass="3842">MYLMLIPFEQFYFMLFFKKCRCVLKSGSIRT</sequence>
<accession>A0A7J8THS0</accession>
<proteinExistence type="predicted"/>
<dbReference type="EMBL" id="JABFAC010248927">
    <property type="protein sequence ID" value="MBA0637674.1"/>
    <property type="molecule type" value="Genomic_DNA"/>
</dbReference>
<keyword evidence="2" id="KW-1185">Reference proteome</keyword>
<protein>
    <submittedName>
        <fullName evidence="1">Uncharacterized protein</fullName>
    </submittedName>
</protein>
<gene>
    <name evidence="1" type="ORF">Godav_029168</name>
</gene>
<evidence type="ECO:0000313" key="2">
    <source>
        <dbReference type="Proteomes" id="UP000593561"/>
    </source>
</evidence>
<reference evidence="1 2" key="1">
    <citation type="journal article" date="2019" name="Genome Biol. Evol.">
        <title>Insights into the evolution of the New World diploid cottons (Gossypium, subgenus Houzingenia) based on genome sequencing.</title>
        <authorList>
            <person name="Grover C.E."/>
            <person name="Arick M.A. 2nd"/>
            <person name="Thrash A."/>
            <person name="Conover J.L."/>
            <person name="Sanders W.S."/>
            <person name="Peterson D.G."/>
            <person name="Frelichowski J.E."/>
            <person name="Scheffler J.A."/>
            <person name="Scheffler B.E."/>
            <person name="Wendel J.F."/>
        </authorList>
    </citation>
    <scope>NUCLEOTIDE SEQUENCE [LARGE SCALE GENOMIC DNA]</scope>
    <source>
        <strain evidence="1">27</strain>
        <tissue evidence="1">Leaf</tissue>
    </source>
</reference>
<evidence type="ECO:0000313" key="1">
    <source>
        <dbReference type="EMBL" id="MBA0637674.1"/>
    </source>
</evidence>
<dbReference type="Proteomes" id="UP000593561">
    <property type="component" value="Unassembled WGS sequence"/>
</dbReference>
<dbReference type="AlphaFoldDB" id="A0A7J8THS0"/>